<dbReference type="EMBL" id="QROS01000013">
    <property type="protein sequence ID" value="RHL44185.1"/>
    <property type="molecule type" value="Genomic_DNA"/>
</dbReference>
<feature type="coiled-coil region" evidence="1">
    <location>
        <begin position="98"/>
        <end position="125"/>
    </location>
</feature>
<name>A0A415L6S5_9FIRM</name>
<evidence type="ECO:0000313" key="4">
    <source>
        <dbReference type="Proteomes" id="UP000285897"/>
    </source>
</evidence>
<proteinExistence type="predicted"/>
<feature type="coiled-coil region" evidence="1">
    <location>
        <begin position="36"/>
        <end position="70"/>
    </location>
</feature>
<dbReference type="RefSeq" id="WP_118393352.1">
    <property type="nucleotide sequence ID" value="NZ_QROS01000013.1"/>
</dbReference>
<gene>
    <name evidence="3" type="ORF">DW021_14280</name>
</gene>
<reference evidence="3 4" key="1">
    <citation type="submission" date="2018-08" db="EMBL/GenBank/DDBJ databases">
        <title>A genome reference for cultivated species of the human gut microbiota.</title>
        <authorList>
            <person name="Zou Y."/>
            <person name="Xue W."/>
            <person name="Luo G."/>
        </authorList>
    </citation>
    <scope>NUCLEOTIDE SEQUENCE [LARGE SCALE GENOMIC DNA]</scope>
    <source>
        <strain evidence="3 4">AF37-6AC</strain>
    </source>
</reference>
<feature type="compositionally biased region" description="Polar residues" evidence="2">
    <location>
        <begin position="264"/>
        <end position="273"/>
    </location>
</feature>
<protein>
    <submittedName>
        <fullName evidence="3">Uncharacterized protein</fullName>
    </submittedName>
</protein>
<evidence type="ECO:0000256" key="2">
    <source>
        <dbReference type="SAM" id="MobiDB-lite"/>
    </source>
</evidence>
<feature type="region of interest" description="Disordered" evidence="2">
    <location>
        <begin position="264"/>
        <end position="284"/>
    </location>
</feature>
<sequence>MGYFVRKTSFGLRPVTGTSDIEINDTDGYCLSPDEYVNIQQTLSSQKKRIGQLQQEKEQEEQEILDYYKDAFQKVKKECSNKLSGELQRIREKYVQPLTECEKQLAVIKIQLEELQTQLNEAKQYGVDQEILNKNLLRILRERANADRSITPKKQHHGYIILCSQQLNENHKKDGISTWKTQIQTPYPVTLKSYEIQGQIFQDFVDKDIFSEMRIDSADADKDSDYIAKMQDYLFKANSRTGLWEVELYTTGEITIPQNMLQPKKNTAGSCKSFQKDSIKSNVR</sequence>
<evidence type="ECO:0000313" key="3">
    <source>
        <dbReference type="EMBL" id="RHL44185.1"/>
    </source>
</evidence>
<feature type="compositionally biased region" description="Basic and acidic residues" evidence="2">
    <location>
        <begin position="274"/>
        <end position="284"/>
    </location>
</feature>
<organism evidence="3 4">
    <name type="scientific">Blautia obeum</name>
    <dbReference type="NCBI Taxonomy" id="40520"/>
    <lineage>
        <taxon>Bacteria</taxon>
        <taxon>Bacillati</taxon>
        <taxon>Bacillota</taxon>
        <taxon>Clostridia</taxon>
        <taxon>Lachnospirales</taxon>
        <taxon>Lachnospiraceae</taxon>
        <taxon>Blautia</taxon>
    </lineage>
</organism>
<dbReference type="Proteomes" id="UP000285897">
    <property type="component" value="Unassembled WGS sequence"/>
</dbReference>
<accession>A0A415L6S5</accession>
<keyword evidence="1" id="KW-0175">Coiled coil</keyword>
<evidence type="ECO:0000256" key="1">
    <source>
        <dbReference type="SAM" id="Coils"/>
    </source>
</evidence>
<comment type="caution">
    <text evidence="3">The sequence shown here is derived from an EMBL/GenBank/DDBJ whole genome shotgun (WGS) entry which is preliminary data.</text>
</comment>
<dbReference type="AlphaFoldDB" id="A0A415L6S5"/>